<feature type="transmembrane region" description="Helical" evidence="5">
    <location>
        <begin position="124"/>
        <end position="145"/>
    </location>
</feature>
<dbReference type="GO" id="GO:0016020">
    <property type="term" value="C:membrane"/>
    <property type="evidence" value="ECO:0007669"/>
    <property type="project" value="InterPro"/>
</dbReference>
<feature type="domain" description="ABC transporter" evidence="6">
    <location>
        <begin position="136"/>
        <end position="355"/>
    </location>
</feature>
<keyword evidence="5" id="KW-0472">Membrane</keyword>
<dbReference type="RefSeq" id="XP_018020521.2">
    <property type="nucleotide sequence ID" value="XM_018165032.2"/>
</dbReference>
<dbReference type="GO" id="GO:0005524">
    <property type="term" value="F:ATP binding"/>
    <property type="evidence" value="ECO:0007669"/>
    <property type="project" value="UniProtKB-KW"/>
</dbReference>
<dbReference type="GO" id="GO:0016887">
    <property type="term" value="F:ATP hydrolysis activity"/>
    <property type="evidence" value="ECO:0007669"/>
    <property type="project" value="InterPro"/>
</dbReference>
<dbReference type="InterPro" id="IPR003439">
    <property type="entry name" value="ABC_transporter-like_ATP-bd"/>
</dbReference>
<accession>A0A8B7P603</accession>
<keyword evidence="1" id="KW-0813">Transport</keyword>
<keyword evidence="4 8" id="KW-0067">ATP-binding</keyword>
<dbReference type="SUPFAM" id="SSF52540">
    <property type="entry name" value="P-loop containing nucleoside triphosphate hydrolases"/>
    <property type="match status" value="1"/>
</dbReference>
<feature type="transmembrane region" description="Helical" evidence="5">
    <location>
        <begin position="45"/>
        <end position="68"/>
    </location>
</feature>
<evidence type="ECO:0000313" key="8">
    <source>
        <dbReference type="RefSeq" id="XP_018020521.2"/>
    </source>
</evidence>
<evidence type="ECO:0000256" key="4">
    <source>
        <dbReference type="ARBA" id="ARBA00022840"/>
    </source>
</evidence>
<dbReference type="GeneID" id="108676878"/>
<proteinExistence type="predicted"/>
<gene>
    <name evidence="8" type="primary">LOC108676878</name>
</gene>
<sequence>MTGVLVLTPLLPLTHPVLVFLLLLFYGLNIVALCYLLGELMESSLLALLVGVTMTVLGNVPFVMVSLSYTHLPLHLYIILSLLAPSGFGFGFRVLCQYEMAATSATFQNLFVPPTVDSEMTSGYALLMLLLDACLLLVLTLLLQLCRVGYRRCFSPKVHSGSSERLCGKGSWLNAPDVTAVKNIQHQQGCVRLSQVRYAVQGRAGRGGRTLLEGVTLDLKQGHVTALLGHNGAGKTTLIWLGKLGFGDHGDQLCCHLSEGLCQQLAVAVAFLGSSQLVLLDEPTAGVDPTARRAIWQLVQLEKTSRVVVVATHFLDEAEMLADVVIVVDHGRVVGQGPPWELKRQLGPGLRVNLVRGEPSVTICGRVVGQGSPWELKRQLGPGLRVNLVRGEPSVARAGLPRTEFMDRSHRLAQQHQDGASDRVLQLVQQVVPECSILRDTAERLTLTLPHPALGESRWLLGVLVAGGEPENLVRKIDAEI</sequence>
<feature type="transmembrane region" description="Helical" evidence="5">
    <location>
        <begin position="17"/>
        <end position="38"/>
    </location>
</feature>
<dbReference type="PANTHER" id="PTHR19229:SF36">
    <property type="entry name" value="ATP-BINDING CASSETTE SUB-FAMILY A MEMBER 2"/>
    <property type="match status" value="1"/>
</dbReference>
<name>A0A8B7P603_HYAAZ</name>
<dbReference type="GO" id="GO:0005319">
    <property type="term" value="F:lipid transporter activity"/>
    <property type="evidence" value="ECO:0007669"/>
    <property type="project" value="TreeGrafter"/>
</dbReference>
<keyword evidence="3" id="KW-0547">Nucleotide-binding</keyword>
<feature type="transmembrane region" description="Helical" evidence="5">
    <location>
        <begin position="74"/>
        <end position="95"/>
    </location>
</feature>
<dbReference type="OrthoDB" id="8061355at2759"/>
<dbReference type="GO" id="GO:0140359">
    <property type="term" value="F:ABC-type transporter activity"/>
    <property type="evidence" value="ECO:0007669"/>
    <property type="project" value="InterPro"/>
</dbReference>
<dbReference type="InterPro" id="IPR027417">
    <property type="entry name" value="P-loop_NTPase"/>
</dbReference>
<evidence type="ECO:0000256" key="2">
    <source>
        <dbReference type="ARBA" id="ARBA00022737"/>
    </source>
</evidence>
<evidence type="ECO:0000259" key="6">
    <source>
        <dbReference type="PROSITE" id="PS50893"/>
    </source>
</evidence>
<dbReference type="KEGG" id="hazt:108676878"/>
<evidence type="ECO:0000313" key="7">
    <source>
        <dbReference type="Proteomes" id="UP000694843"/>
    </source>
</evidence>
<keyword evidence="5" id="KW-1133">Transmembrane helix</keyword>
<dbReference type="PROSITE" id="PS50893">
    <property type="entry name" value="ABC_TRANSPORTER_2"/>
    <property type="match status" value="1"/>
</dbReference>
<organism evidence="7 8">
    <name type="scientific">Hyalella azteca</name>
    <name type="common">Amphipod</name>
    <dbReference type="NCBI Taxonomy" id="294128"/>
    <lineage>
        <taxon>Eukaryota</taxon>
        <taxon>Metazoa</taxon>
        <taxon>Ecdysozoa</taxon>
        <taxon>Arthropoda</taxon>
        <taxon>Crustacea</taxon>
        <taxon>Multicrustacea</taxon>
        <taxon>Malacostraca</taxon>
        <taxon>Eumalacostraca</taxon>
        <taxon>Peracarida</taxon>
        <taxon>Amphipoda</taxon>
        <taxon>Senticaudata</taxon>
        <taxon>Talitrida</taxon>
        <taxon>Talitroidea</taxon>
        <taxon>Hyalellidae</taxon>
        <taxon>Hyalella</taxon>
    </lineage>
</organism>
<dbReference type="AlphaFoldDB" id="A0A8B7P603"/>
<protein>
    <submittedName>
        <fullName evidence="8">ATP-binding cassette sub-family A member 10</fullName>
    </submittedName>
</protein>
<dbReference type="InterPro" id="IPR003593">
    <property type="entry name" value="AAA+_ATPase"/>
</dbReference>
<dbReference type="InterPro" id="IPR026082">
    <property type="entry name" value="ABCA"/>
</dbReference>
<evidence type="ECO:0000256" key="5">
    <source>
        <dbReference type="SAM" id="Phobius"/>
    </source>
</evidence>
<dbReference type="PANTHER" id="PTHR19229">
    <property type="entry name" value="ATP-BINDING CASSETTE TRANSPORTER SUBFAMILY A ABCA"/>
    <property type="match status" value="1"/>
</dbReference>
<dbReference type="InterPro" id="IPR003959">
    <property type="entry name" value="ATPase_AAA_core"/>
</dbReference>
<evidence type="ECO:0000256" key="1">
    <source>
        <dbReference type="ARBA" id="ARBA00022448"/>
    </source>
</evidence>
<dbReference type="SMART" id="SM00382">
    <property type="entry name" value="AAA"/>
    <property type="match status" value="1"/>
</dbReference>
<dbReference type="Pfam" id="PF13304">
    <property type="entry name" value="AAA_21"/>
    <property type="match status" value="1"/>
</dbReference>
<evidence type="ECO:0000256" key="3">
    <source>
        <dbReference type="ARBA" id="ARBA00022741"/>
    </source>
</evidence>
<keyword evidence="2" id="KW-0677">Repeat</keyword>
<keyword evidence="7" id="KW-1185">Reference proteome</keyword>
<reference evidence="8" key="1">
    <citation type="submission" date="2025-08" db="UniProtKB">
        <authorList>
            <consortium name="RefSeq"/>
        </authorList>
    </citation>
    <scope>IDENTIFICATION</scope>
</reference>
<keyword evidence="5" id="KW-0812">Transmembrane</keyword>
<dbReference type="Proteomes" id="UP000694843">
    <property type="component" value="Unplaced"/>
</dbReference>
<dbReference type="Pfam" id="PF00005">
    <property type="entry name" value="ABC_tran"/>
    <property type="match status" value="1"/>
</dbReference>
<dbReference type="Gene3D" id="3.40.50.300">
    <property type="entry name" value="P-loop containing nucleotide triphosphate hydrolases"/>
    <property type="match status" value="2"/>
</dbReference>